<keyword evidence="2" id="KW-1185">Reference proteome</keyword>
<comment type="caution">
    <text evidence="1">The sequence shown here is derived from an EMBL/GenBank/DDBJ whole genome shotgun (WGS) entry which is preliminary data.</text>
</comment>
<accession>A0A0A1WA33</accession>
<sequence length="149" mass="16368">MYGYLTGSRFTTTDGAGQAVPQNRNATINDLKTARPLTFLAHGYFQQTRQRLGFTGTMQSRPSDNFTLTANAIVIRGNYENFSDSEHSYDVRGSQRTAATIGNGLIAWATFAATNFGPSAEWYFADASYLSCNACNIVPYSSPVRPRRG</sequence>
<protein>
    <submittedName>
        <fullName evidence="1">Uncharacterized protein</fullName>
    </submittedName>
</protein>
<name>A0A0A1WA33_9SPHN</name>
<reference evidence="1 2" key="1">
    <citation type="submission" date="2014-11" db="EMBL/GenBank/DDBJ databases">
        <title>Whole genome shotgun sequence of Sphingomonas parapaucimobilis NBRC 15100.</title>
        <authorList>
            <person name="Katano-Makiyama Y."/>
            <person name="Hosoyama A."/>
            <person name="Hashimoto M."/>
            <person name="Hosoyama Y."/>
            <person name="Noguchi M."/>
            <person name="Numata M."/>
            <person name="Tsuchikane K."/>
            <person name="Hirakata S."/>
            <person name="Uohara A."/>
            <person name="Shimodaira J."/>
            <person name="Ohji S."/>
            <person name="Ichikawa N."/>
            <person name="Kimura A."/>
            <person name="Yamazoe A."/>
            <person name="Fujita N."/>
        </authorList>
    </citation>
    <scope>NUCLEOTIDE SEQUENCE [LARGE SCALE GENOMIC DNA]</scope>
    <source>
        <strain evidence="1 2">NBRC 15100</strain>
    </source>
</reference>
<dbReference type="Proteomes" id="UP000032305">
    <property type="component" value="Unassembled WGS sequence"/>
</dbReference>
<dbReference type="EMBL" id="BBPI01000076">
    <property type="protein sequence ID" value="GAM02300.1"/>
    <property type="molecule type" value="Genomic_DNA"/>
</dbReference>
<evidence type="ECO:0000313" key="1">
    <source>
        <dbReference type="EMBL" id="GAM02300.1"/>
    </source>
</evidence>
<proteinExistence type="predicted"/>
<evidence type="ECO:0000313" key="2">
    <source>
        <dbReference type="Proteomes" id="UP000032305"/>
    </source>
</evidence>
<dbReference type="AlphaFoldDB" id="A0A0A1WA33"/>
<gene>
    <name evidence="1" type="ORF">SP5_076_00820</name>
</gene>
<organism evidence="1 2">
    <name type="scientific">Sphingomonas parapaucimobilis NBRC 15100</name>
    <dbReference type="NCBI Taxonomy" id="1219049"/>
    <lineage>
        <taxon>Bacteria</taxon>
        <taxon>Pseudomonadati</taxon>
        <taxon>Pseudomonadota</taxon>
        <taxon>Alphaproteobacteria</taxon>
        <taxon>Sphingomonadales</taxon>
        <taxon>Sphingomonadaceae</taxon>
        <taxon>Sphingomonas</taxon>
    </lineage>
</organism>